<keyword evidence="3" id="KW-1185">Reference proteome</keyword>
<reference evidence="2 3" key="1">
    <citation type="submission" date="2013-03" db="EMBL/GenBank/DDBJ databases">
        <authorList>
            <person name="Warren W."/>
            <person name="Wilson R.K."/>
        </authorList>
    </citation>
    <scope>NUCLEOTIDE SEQUENCE</scope>
</reference>
<evidence type="ECO:0000313" key="3">
    <source>
        <dbReference type="Proteomes" id="UP000233100"/>
    </source>
</evidence>
<dbReference type="AlphaFoldDB" id="A0A7N9CC12"/>
<sequence length="53" mass="6090">HLALASLQIFLMANKAHLQKISFSRVNIFFILFLNKSCFLVITSINIYLSSFL</sequence>
<reference evidence="2" key="2">
    <citation type="submission" date="2025-08" db="UniProtKB">
        <authorList>
            <consortium name="Ensembl"/>
        </authorList>
    </citation>
    <scope>IDENTIFICATION</scope>
</reference>
<feature type="transmembrane region" description="Helical" evidence="1">
    <location>
        <begin position="28"/>
        <end position="49"/>
    </location>
</feature>
<evidence type="ECO:0000313" key="2">
    <source>
        <dbReference type="Ensembl" id="ENSMFAP00000048825.1"/>
    </source>
</evidence>
<name>A0A7N9CC12_MACFA</name>
<organism evidence="2 3">
    <name type="scientific">Macaca fascicularis</name>
    <name type="common">Crab-eating macaque</name>
    <name type="synonym">Cynomolgus monkey</name>
    <dbReference type="NCBI Taxonomy" id="9541"/>
    <lineage>
        <taxon>Eukaryota</taxon>
        <taxon>Metazoa</taxon>
        <taxon>Chordata</taxon>
        <taxon>Craniata</taxon>
        <taxon>Vertebrata</taxon>
        <taxon>Euteleostomi</taxon>
        <taxon>Mammalia</taxon>
        <taxon>Eutheria</taxon>
        <taxon>Euarchontoglires</taxon>
        <taxon>Primates</taxon>
        <taxon>Haplorrhini</taxon>
        <taxon>Catarrhini</taxon>
        <taxon>Cercopithecidae</taxon>
        <taxon>Cercopithecinae</taxon>
        <taxon>Macaca</taxon>
    </lineage>
</organism>
<keyword evidence="1" id="KW-0472">Membrane</keyword>
<keyword evidence="1" id="KW-1133">Transmembrane helix</keyword>
<dbReference type="Proteomes" id="UP000233100">
    <property type="component" value="Chromosome 5"/>
</dbReference>
<dbReference type="Ensembl" id="ENSMFAT00000090100.1">
    <property type="protein sequence ID" value="ENSMFAP00000048825.1"/>
    <property type="gene ID" value="ENSMFAG00000053094.1"/>
</dbReference>
<proteinExistence type="predicted"/>
<protein>
    <submittedName>
        <fullName evidence="2">Uncharacterized protein</fullName>
    </submittedName>
</protein>
<accession>A0A7N9CC12</accession>
<evidence type="ECO:0000256" key="1">
    <source>
        <dbReference type="SAM" id="Phobius"/>
    </source>
</evidence>
<reference evidence="2" key="3">
    <citation type="submission" date="2025-09" db="UniProtKB">
        <authorList>
            <consortium name="Ensembl"/>
        </authorList>
    </citation>
    <scope>IDENTIFICATION</scope>
</reference>
<keyword evidence="1" id="KW-0812">Transmembrane</keyword>